<organism evidence="2 3">
    <name type="scientific">Oedothorax gibbosus</name>
    <dbReference type="NCBI Taxonomy" id="931172"/>
    <lineage>
        <taxon>Eukaryota</taxon>
        <taxon>Metazoa</taxon>
        <taxon>Ecdysozoa</taxon>
        <taxon>Arthropoda</taxon>
        <taxon>Chelicerata</taxon>
        <taxon>Arachnida</taxon>
        <taxon>Araneae</taxon>
        <taxon>Araneomorphae</taxon>
        <taxon>Entelegynae</taxon>
        <taxon>Araneoidea</taxon>
        <taxon>Linyphiidae</taxon>
        <taxon>Erigoninae</taxon>
        <taxon>Oedothorax</taxon>
    </lineage>
</organism>
<keyword evidence="3" id="KW-1185">Reference proteome</keyword>
<dbReference type="Gene3D" id="3.40.30.10">
    <property type="entry name" value="Glutaredoxin"/>
    <property type="match status" value="1"/>
</dbReference>
<name>A0AAV6VEY8_9ARAC</name>
<evidence type="ECO:0000313" key="2">
    <source>
        <dbReference type="EMBL" id="KAG8194480.1"/>
    </source>
</evidence>
<evidence type="ECO:0000259" key="1">
    <source>
        <dbReference type="PROSITE" id="PS50033"/>
    </source>
</evidence>
<dbReference type="PROSITE" id="PS50033">
    <property type="entry name" value="UBX"/>
    <property type="match status" value="1"/>
</dbReference>
<evidence type="ECO:0000313" key="3">
    <source>
        <dbReference type="Proteomes" id="UP000827092"/>
    </source>
</evidence>
<dbReference type="AlphaFoldDB" id="A0AAV6VEY8"/>
<dbReference type="EMBL" id="JAFNEN010000102">
    <property type="protein sequence ID" value="KAG8194480.1"/>
    <property type="molecule type" value="Genomic_DNA"/>
</dbReference>
<dbReference type="SUPFAM" id="SSF54236">
    <property type="entry name" value="Ubiquitin-like"/>
    <property type="match status" value="1"/>
</dbReference>
<dbReference type="InterPro" id="IPR006577">
    <property type="entry name" value="UAS"/>
</dbReference>
<proteinExistence type="predicted"/>
<comment type="caution">
    <text evidence="2">The sequence shown here is derived from an EMBL/GenBank/DDBJ whole genome shotgun (WGS) entry which is preliminary data.</text>
</comment>
<dbReference type="GO" id="GO:0043130">
    <property type="term" value="F:ubiquitin binding"/>
    <property type="evidence" value="ECO:0007669"/>
    <property type="project" value="TreeGrafter"/>
</dbReference>
<sequence length="322" mass="37704">MERNPLHTTDFLSIEEVSDTEVQSPIPPFEDRLIENVNYYNSRSRKRQGEKFQRRFSKRQRTSDGLDDLFKNFSSLESAKISAHNDQKWLMINMEFSLKTKMLYDILHSDENDELKNLISENFVLWDVFQHSPAGMQYKNFYGRVTRFPYIAILDAATGEKLAEYDGLKSSDLNEFLKHFLSEHSSPKEESAGITQKDETISEISTENTESKPANLSTESFNHLTNEDKTRHKFKFLIQFPDGVRHITSWPFNTKLQILYSYIEDHGFKVEDFEIIALYPRRCLAPSDSRKTFEQANLFCREVLYLQEKTITDTPINSKENC</sequence>
<dbReference type="Gene3D" id="3.10.20.90">
    <property type="entry name" value="Phosphatidylinositol 3-kinase Catalytic Subunit, Chain A, domain 1"/>
    <property type="match status" value="1"/>
</dbReference>
<dbReference type="Pfam" id="PF00789">
    <property type="entry name" value="UBX"/>
    <property type="match status" value="1"/>
</dbReference>
<dbReference type="SUPFAM" id="SSF52833">
    <property type="entry name" value="Thioredoxin-like"/>
    <property type="match status" value="1"/>
</dbReference>
<feature type="domain" description="UBX" evidence="1">
    <location>
        <begin position="238"/>
        <end position="306"/>
    </location>
</feature>
<gene>
    <name evidence="2" type="ORF">JTE90_013237</name>
</gene>
<dbReference type="SMART" id="SM00594">
    <property type="entry name" value="UAS"/>
    <property type="match status" value="1"/>
</dbReference>
<dbReference type="InterPro" id="IPR036249">
    <property type="entry name" value="Thioredoxin-like_sf"/>
</dbReference>
<dbReference type="InterPro" id="IPR001012">
    <property type="entry name" value="UBX_dom"/>
</dbReference>
<dbReference type="InterPro" id="IPR029071">
    <property type="entry name" value="Ubiquitin-like_domsf"/>
</dbReference>
<dbReference type="InterPro" id="IPR050730">
    <property type="entry name" value="UBX_domain-protein"/>
</dbReference>
<protein>
    <recommendedName>
        <fullName evidence="1">UBX domain-containing protein</fullName>
    </recommendedName>
</protein>
<reference evidence="2 3" key="1">
    <citation type="journal article" date="2022" name="Nat. Ecol. Evol.">
        <title>A masculinizing supergene underlies an exaggerated male reproductive morph in a spider.</title>
        <authorList>
            <person name="Hendrickx F."/>
            <person name="De Corte Z."/>
            <person name="Sonet G."/>
            <person name="Van Belleghem S.M."/>
            <person name="Kostlbacher S."/>
            <person name="Vangestel C."/>
        </authorList>
    </citation>
    <scope>NUCLEOTIDE SEQUENCE [LARGE SCALE GENOMIC DNA]</scope>
    <source>
        <strain evidence="2">W744_W776</strain>
    </source>
</reference>
<dbReference type="PANTHER" id="PTHR23322:SF6">
    <property type="entry name" value="UBX DOMAIN-CONTAINING PROTEIN 7"/>
    <property type="match status" value="1"/>
</dbReference>
<dbReference type="Proteomes" id="UP000827092">
    <property type="component" value="Unassembled WGS sequence"/>
</dbReference>
<accession>A0AAV6VEY8</accession>
<dbReference type="GO" id="GO:0043161">
    <property type="term" value="P:proteasome-mediated ubiquitin-dependent protein catabolic process"/>
    <property type="evidence" value="ECO:0007669"/>
    <property type="project" value="TreeGrafter"/>
</dbReference>
<dbReference type="SMART" id="SM00166">
    <property type="entry name" value="UBX"/>
    <property type="match status" value="1"/>
</dbReference>
<dbReference type="PANTHER" id="PTHR23322">
    <property type="entry name" value="FAS-ASSOCIATED PROTEIN"/>
    <property type="match status" value="1"/>
</dbReference>
<dbReference type="GO" id="GO:0005634">
    <property type="term" value="C:nucleus"/>
    <property type="evidence" value="ECO:0007669"/>
    <property type="project" value="TreeGrafter"/>
</dbReference>